<gene>
    <name evidence="1" type="ORF">THS5294_01516</name>
</gene>
<dbReference type="EMBL" id="CYRX01000025">
    <property type="protein sequence ID" value="CUH60227.1"/>
    <property type="molecule type" value="Genomic_DNA"/>
</dbReference>
<evidence type="ECO:0000313" key="1">
    <source>
        <dbReference type="EMBL" id="CUH60227.1"/>
    </source>
</evidence>
<reference evidence="1 2" key="1">
    <citation type="submission" date="2015-09" db="EMBL/GenBank/DDBJ databases">
        <authorList>
            <consortium name="Swine Surveillance"/>
        </authorList>
    </citation>
    <scope>NUCLEOTIDE SEQUENCE [LARGE SCALE GENOMIC DNA]</scope>
    <source>
        <strain evidence="1 2">CECT 5294</strain>
    </source>
</reference>
<evidence type="ECO:0000313" key="2">
    <source>
        <dbReference type="Proteomes" id="UP000051298"/>
    </source>
</evidence>
<proteinExistence type="predicted"/>
<dbReference type="Proteomes" id="UP000051298">
    <property type="component" value="Unassembled WGS sequence"/>
</dbReference>
<organism evidence="1 2">
    <name type="scientific">Thalassobacter stenotrophicus</name>
    <dbReference type="NCBI Taxonomy" id="266809"/>
    <lineage>
        <taxon>Bacteria</taxon>
        <taxon>Pseudomonadati</taxon>
        <taxon>Pseudomonadota</taxon>
        <taxon>Alphaproteobacteria</taxon>
        <taxon>Rhodobacterales</taxon>
        <taxon>Roseobacteraceae</taxon>
        <taxon>Thalassobacter</taxon>
    </lineage>
</organism>
<dbReference type="RefSeq" id="WP_058123250.1">
    <property type="nucleotide sequence ID" value="NZ_CYRX01000025.1"/>
</dbReference>
<dbReference type="AlphaFoldDB" id="A0A0P1EYN9"/>
<accession>A0A0P1EYN9</accession>
<name>A0A0P1EYN9_9RHOB</name>
<protein>
    <submittedName>
        <fullName evidence="1">Uncharacterized protein</fullName>
    </submittedName>
</protein>
<sequence length="76" mass="7962">MAQVPSFIIVNDSGAAVRAQLNQVIAALQTLSSGAQEPADTAPGMLWLDTSTSPPTLRYRDSSDSTFEALMDGGGY</sequence>